<reference evidence="1 2" key="1">
    <citation type="submission" date="2019-04" db="EMBL/GenBank/DDBJ databases">
        <title>Psychroflexus halotolerans sp. nov., isolated from a marine solar saltern.</title>
        <authorList>
            <person name="Feng X."/>
        </authorList>
    </citation>
    <scope>NUCLEOTIDE SEQUENCE [LARGE SCALE GENOMIC DNA]</scope>
    <source>
        <strain evidence="1 2">WDS2C27</strain>
    </source>
</reference>
<accession>A0A4U5TR90</accession>
<keyword evidence="2" id="KW-1185">Reference proteome</keyword>
<dbReference type="InterPro" id="IPR025636">
    <property type="entry name" value="DUF4294"/>
</dbReference>
<evidence type="ECO:0000313" key="1">
    <source>
        <dbReference type="EMBL" id="TKS56596.1"/>
    </source>
</evidence>
<name>A0A4U5TR90_9FLAO</name>
<sequence length="236" mass="28115">MKFTLFTFLICSSFIQVLHAQIKEYVPESKDKTAPKEMIIIEHDTLVVNEITLDEVIVFQPLRFESKSEYKTYLILKRKTRKVWPYAVLAAERLETLNARLEQLDSKRKKRRYTKRIQKYIEGKFTDRLKKLTKTEGQILVKLMHRQTGITTFDLVKELKSGWRAFWYNTTASLFNISLKEKYDPYSVKEDYLIEDILRRSFKDGVLDNHDPAFEIDYLDLVELWQNKKTEAQQAD</sequence>
<comment type="caution">
    <text evidence="1">The sequence shown here is derived from an EMBL/GenBank/DDBJ whole genome shotgun (WGS) entry which is preliminary data.</text>
</comment>
<protein>
    <submittedName>
        <fullName evidence="1">DUF4294 domain-containing protein</fullName>
    </submittedName>
</protein>
<gene>
    <name evidence="1" type="ORF">FCN74_06055</name>
</gene>
<dbReference type="AlphaFoldDB" id="A0A4U5TR90"/>
<dbReference type="EMBL" id="SWMU01000002">
    <property type="protein sequence ID" value="TKS56596.1"/>
    <property type="molecule type" value="Genomic_DNA"/>
</dbReference>
<dbReference type="RefSeq" id="WP_138931699.1">
    <property type="nucleotide sequence ID" value="NZ_SWMU01000002.1"/>
</dbReference>
<proteinExistence type="predicted"/>
<dbReference type="OrthoDB" id="1491885at2"/>
<evidence type="ECO:0000313" key="2">
    <source>
        <dbReference type="Proteomes" id="UP000306552"/>
    </source>
</evidence>
<dbReference type="Proteomes" id="UP000306552">
    <property type="component" value="Unassembled WGS sequence"/>
</dbReference>
<dbReference type="Pfam" id="PF14127">
    <property type="entry name" value="DUF4294"/>
    <property type="match status" value="1"/>
</dbReference>
<organism evidence="1 2">
    <name type="scientific">Mesohalobacter halotolerans</name>
    <dbReference type="NCBI Taxonomy" id="1883405"/>
    <lineage>
        <taxon>Bacteria</taxon>
        <taxon>Pseudomonadati</taxon>
        <taxon>Bacteroidota</taxon>
        <taxon>Flavobacteriia</taxon>
        <taxon>Flavobacteriales</taxon>
        <taxon>Flavobacteriaceae</taxon>
        <taxon>Mesohalobacter</taxon>
    </lineage>
</organism>